<name>A0A813JAI4_POLGL</name>
<dbReference type="AlphaFoldDB" id="A0A813JAI4"/>
<gene>
    <name evidence="2" type="ORF">PGLA2088_LOCUS18745</name>
</gene>
<accession>A0A813JAI4</accession>
<feature type="compositionally biased region" description="Acidic residues" evidence="1">
    <location>
        <begin position="59"/>
        <end position="68"/>
    </location>
</feature>
<feature type="non-terminal residue" evidence="2">
    <location>
        <position position="292"/>
    </location>
</feature>
<evidence type="ECO:0000313" key="2">
    <source>
        <dbReference type="EMBL" id="CAE8673952.1"/>
    </source>
</evidence>
<dbReference type="Proteomes" id="UP000626109">
    <property type="component" value="Unassembled WGS sequence"/>
</dbReference>
<sequence>ADAPVVRDMSVFEKYYNGALIGPGSIFSHDCFREPTAPGLYPQAKPDCNGHTRRRSFDFEDDADEEDAPAPFGGDGRAKWASKSEVAGTLLSKSESPVRRTLRRDRSRGQDEPPPTMLPRSPPRKLLRAGTVSTLHASRQDGDELVAQAEKHNPSDAGNYSRLLANLGPKDRKWLLRQASISATMSSLGQAAAKSPRPAIEEEDPSPVHEYLSFAGWGLDDDYVCTLLARAQLYHVRVVNLSENRITEATIVFLNEALQRAGNESLESLLLGQNRLLAAFPLFNSCHCSSQR</sequence>
<dbReference type="InterPro" id="IPR032675">
    <property type="entry name" value="LRR_dom_sf"/>
</dbReference>
<proteinExistence type="predicted"/>
<protein>
    <submittedName>
        <fullName evidence="2">Uncharacterized protein</fullName>
    </submittedName>
</protein>
<evidence type="ECO:0000256" key="1">
    <source>
        <dbReference type="SAM" id="MobiDB-lite"/>
    </source>
</evidence>
<dbReference type="EMBL" id="CAJNNW010024731">
    <property type="protein sequence ID" value="CAE8673952.1"/>
    <property type="molecule type" value="Genomic_DNA"/>
</dbReference>
<feature type="compositionally biased region" description="Pro residues" evidence="1">
    <location>
        <begin position="112"/>
        <end position="121"/>
    </location>
</feature>
<feature type="region of interest" description="Disordered" evidence="1">
    <location>
        <begin position="38"/>
        <end position="125"/>
    </location>
</feature>
<evidence type="ECO:0000313" key="3">
    <source>
        <dbReference type="Proteomes" id="UP000626109"/>
    </source>
</evidence>
<reference evidence="2" key="1">
    <citation type="submission" date="2021-02" db="EMBL/GenBank/DDBJ databases">
        <authorList>
            <person name="Dougan E. K."/>
            <person name="Rhodes N."/>
            <person name="Thang M."/>
            <person name="Chan C."/>
        </authorList>
    </citation>
    <scope>NUCLEOTIDE SEQUENCE</scope>
</reference>
<dbReference type="SUPFAM" id="SSF52047">
    <property type="entry name" value="RNI-like"/>
    <property type="match status" value="1"/>
</dbReference>
<dbReference type="Gene3D" id="3.80.10.10">
    <property type="entry name" value="Ribonuclease Inhibitor"/>
    <property type="match status" value="1"/>
</dbReference>
<comment type="caution">
    <text evidence="2">The sequence shown here is derived from an EMBL/GenBank/DDBJ whole genome shotgun (WGS) entry which is preliminary data.</text>
</comment>
<organism evidence="2 3">
    <name type="scientific">Polarella glacialis</name>
    <name type="common">Dinoflagellate</name>
    <dbReference type="NCBI Taxonomy" id="89957"/>
    <lineage>
        <taxon>Eukaryota</taxon>
        <taxon>Sar</taxon>
        <taxon>Alveolata</taxon>
        <taxon>Dinophyceae</taxon>
        <taxon>Suessiales</taxon>
        <taxon>Suessiaceae</taxon>
        <taxon>Polarella</taxon>
    </lineage>
</organism>